<dbReference type="GO" id="GO:0031902">
    <property type="term" value="C:late endosome membrane"/>
    <property type="evidence" value="ECO:0007669"/>
    <property type="project" value="TreeGrafter"/>
</dbReference>
<protein>
    <recommendedName>
        <fullName evidence="10">t-SNARE coiled-coil homology domain-containing protein</fullName>
    </recommendedName>
</protein>
<comment type="caution">
    <text evidence="11">The sequence shown here is derived from an EMBL/GenBank/DDBJ whole genome shotgun (WGS) entry which is preliminary data.</text>
</comment>
<dbReference type="Pfam" id="PF05008">
    <property type="entry name" value="V-SNARE"/>
    <property type="match status" value="1"/>
</dbReference>
<dbReference type="PANTHER" id="PTHR21230:SF79">
    <property type="entry name" value="T-SNARE COILED-COIL HOMOLOGY DOMAIN-CONTAINING PROTEIN"/>
    <property type="match status" value="1"/>
</dbReference>
<dbReference type="Gene3D" id="1.20.5.110">
    <property type="match status" value="1"/>
</dbReference>
<dbReference type="SUPFAM" id="SSF58038">
    <property type="entry name" value="SNARE fusion complex"/>
    <property type="match status" value="1"/>
</dbReference>
<dbReference type="Gene3D" id="1.20.58.400">
    <property type="entry name" value="t-snare proteins"/>
    <property type="match status" value="1"/>
</dbReference>
<evidence type="ECO:0000256" key="4">
    <source>
        <dbReference type="ARBA" id="ARBA00022927"/>
    </source>
</evidence>
<dbReference type="PROSITE" id="PS50192">
    <property type="entry name" value="T_SNARE"/>
    <property type="match status" value="1"/>
</dbReference>
<reference evidence="11 12" key="1">
    <citation type="journal article" date="2024" name="Science">
        <title>Giant polyketide synthase enzymes in the biosynthesis of giant marine polyether toxins.</title>
        <authorList>
            <person name="Fallon T.R."/>
            <person name="Shende V.V."/>
            <person name="Wierzbicki I.H."/>
            <person name="Pendleton A.L."/>
            <person name="Watervoot N.F."/>
            <person name="Auber R.P."/>
            <person name="Gonzalez D.J."/>
            <person name="Wisecaver J.H."/>
            <person name="Moore B.S."/>
        </authorList>
    </citation>
    <scope>NUCLEOTIDE SEQUENCE [LARGE SCALE GENOMIC DNA]</scope>
    <source>
        <strain evidence="11 12">12B1</strain>
    </source>
</reference>
<dbReference type="InterPro" id="IPR044766">
    <property type="entry name" value="NPSN/SNAP25-like_N_SNARE"/>
</dbReference>
<sequence>MAASSKGKTEFTALPYLREAGMTEEITYYDDELTEIIRTLEEGVDGLARKRPAAKAEAVREMEERLKRAKQVLHSFKVEMRELPRDQLHVFDQKHKEHTARLQALTGDLQIAKGDVDRHNLGVRSIEEMTAGEILEVASKTQDQSLASVNRMKQRIEESRQVGTETAETLRGQTEQLKNIDVDIMKVKTNLNRADVLIRAFVRKMMTDKIIVVLVCLIFLGVVGIIIYRVVNPDAGNETQSTGPTGWNNQVYSANQNTRLRRA</sequence>
<dbReference type="GO" id="GO:0006886">
    <property type="term" value="P:intracellular protein transport"/>
    <property type="evidence" value="ECO:0007669"/>
    <property type="project" value="InterPro"/>
</dbReference>
<evidence type="ECO:0000313" key="11">
    <source>
        <dbReference type="EMBL" id="KAL1520858.1"/>
    </source>
</evidence>
<dbReference type="GO" id="GO:0005794">
    <property type="term" value="C:Golgi apparatus"/>
    <property type="evidence" value="ECO:0007669"/>
    <property type="project" value="TreeGrafter"/>
</dbReference>
<evidence type="ECO:0000256" key="6">
    <source>
        <dbReference type="ARBA" id="ARBA00023054"/>
    </source>
</evidence>
<evidence type="ECO:0000256" key="2">
    <source>
        <dbReference type="ARBA" id="ARBA00022448"/>
    </source>
</evidence>
<dbReference type="InterPro" id="IPR007705">
    <property type="entry name" value="Vesicle_trsprt_v-SNARE_N"/>
</dbReference>
<keyword evidence="5 9" id="KW-1133">Transmembrane helix</keyword>
<keyword evidence="6" id="KW-0175">Coiled coil</keyword>
<evidence type="ECO:0000256" key="3">
    <source>
        <dbReference type="ARBA" id="ARBA00022692"/>
    </source>
</evidence>
<dbReference type="EMBL" id="JBGBPQ010000008">
    <property type="protein sequence ID" value="KAL1520858.1"/>
    <property type="molecule type" value="Genomic_DNA"/>
</dbReference>
<dbReference type="GO" id="GO:0006906">
    <property type="term" value="P:vesicle fusion"/>
    <property type="evidence" value="ECO:0007669"/>
    <property type="project" value="TreeGrafter"/>
</dbReference>
<proteinExistence type="predicted"/>
<keyword evidence="2" id="KW-0813">Transport</keyword>
<feature type="region of interest" description="Disordered" evidence="8">
    <location>
        <begin position="238"/>
        <end position="263"/>
    </location>
</feature>
<dbReference type="InterPro" id="IPR038407">
    <property type="entry name" value="v-SNARE_N_sf"/>
</dbReference>
<feature type="transmembrane region" description="Helical" evidence="9">
    <location>
        <begin position="210"/>
        <end position="231"/>
    </location>
</feature>
<dbReference type="GO" id="GO:0000149">
    <property type="term" value="F:SNARE binding"/>
    <property type="evidence" value="ECO:0007669"/>
    <property type="project" value="TreeGrafter"/>
</dbReference>
<keyword evidence="4" id="KW-0653">Protein transport</keyword>
<keyword evidence="12" id="KW-1185">Reference proteome</keyword>
<evidence type="ECO:0000256" key="9">
    <source>
        <dbReference type="SAM" id="Phobius"/>
    </source>
</evidence>
<keyword evidence="7 9" id="KW-0472">Membrane</keyword>
<dbReference type="AlphaFoldDB" id="A0AB34JIR3"/>
<feature type="domain" description="T-SNARE coiled-coil homology" evidence="10">
    <location>
        <begin position="139"/>
        <end position="201"/>
    </location>
</feature>
<dbReference type="PANTHER" id="PTHR21230">
    <property type="entry name" value="VESICLE TRANSPORT V-SNARE PROTEIN VTI1-RELATED"/>
    <property type="match status" value="1"/>
</dbReference>
<evidence type="ECO:0000256" key="5">
    <source>
        <dbReference type="ARBA" id="ARBA00022989"/>
    </source>
</evidence>
<evidence type="ECO:0000313" key="12">
    <source>
        <dbReference type="Proteomes" id="UP001515480"/>
    </source>
</evidence>
<evidence type="ECO:0000259" key="10">
    <source>
        <dbReference type="PROSITE" id="PS50192"/>
    </source>
</evidence>
<evidence type="ECO:0000256" key="1">
    <source>
        <dbReference type="ARBA" id="ARBA00004211"/>
    </source>
</evidence>
<dbReference type="InterPro" id="IPR056173">
    <property type="entry name" value="Sec20_C"/>
</dbReference>
<accession>A0AB34JIR3</accession>
<dbReference type="GO" id="GO:0005789">
    <property type="term" value="C:endoplasmic reticulum membrane"/>
    <property type="evidence" value="ECO:0007669"/>
    <property type="project" value="TreeGrafter"/>
</dbReference>
<dbReference type="GO" id="GO:0031201">
    <property type="term" value="C:SNARE complex"/>
    <property type="evidence" value="ECO:0007669"/>
    <property type="project" value="InterPro"/>
</dbReference>
<evidence type="ECO:0000256" key="7">
    <source>
        <dbReference type="ARBA" id="ARBA00023136"/>
    </source>
</evidence>
<dbReference type="GO" id="GO:0005484">
    <property type="term" value="F:SNAP receptor activity"/>
    <property type="evidence" value="ECO:0007669"/>
    <property type="project" value="InterPro"/>
</dbReference>
<dbReference type="InterPro" id="IPR000727">
    <property type="entry name" value="T_SNARE_dom"/>
</dbReference>
<dbReference type="Proteomes" id="UP001515480">
    <property type="component" value="Unassembled WGS sequence"/>
</dbReference>
<dbReference type="GO" id="GO:0012507">
    <property type="term" value="C:ER to Golgi transport vesicle membrane"/>
    <property type="evidence" value="ECO:0007669"/>
    <property type="project" value="TreeGrafter"/>
</dbReference>
<keyword evidence="3 9" id="KW-0812">Transmembrane</keyword>
<gene>
    <name evidence="11" type="ORF">AB1Y20_022419</name>
</gene>
<organism evidence="11 12">
    <name type="scientific">Prymnesium parvum</name>
    <name type="common">Toxic golden alga</name>
    <dbReference type="NCBI Taxonomy" id="97485"/>
    <lineage>
        <taxon>Eukaryota</taxon>
        <taxon>Haptista</taxon>
        <taxon>Haptophyta</taxon>
        <taxon>Prymnesiophyceae</taxon>
        <taxon>Prymnesiales</taxon>
        <taxon>Prymnesiaceae</taxon>
        <taxon>Prymnesium</taxon>
    </lineage>
</organism>
<evidence type="ECO:0000256" key="8">
    <source>
        <dbReference type="SAM" id="MobiDB-lite"/>
    </source>
</evidence>
<dbReference type="Pfam" id="PF03908">
    <property type="entry name" value="Sec20"/>
    <property type="match status" value="1"/>
</dbReference>
<comment type="subcellular location">
    <subcellularLocation>
        <location evidence="1">Membrane</location>
        <topology evidence="1">Single-pass type IV membrane protein</topology>
    </subcellularLocation>
</comment>
<name>A0AB34JIR3_PRYPA</name>
<dbReference type="CDD" id="cd15861">
    <property type="entry name" value="SNARE_SNAP25N_23N_29N_SEC9N"/>
    <property type="match status" value="1"/>
</dbReference>